<dbReference type="EMBL" id="DVOR01000114">
    <property type="protein sequence ID" value="HIV09181.1"/>
    <property type="molecule type" value="Genomic_DNA"/>
</dbReference>
<comment type="caution">
    <text evidence="3">The sequence shown here is derived from an EMBL/GenBank/DDBJ whole genome shotgun (WGS) entry which is preliminary data.</text>
</comment>
<evidence type="ECO:0000313" key="3">
    <source>
        <dbReference type="EMBL" id="HIV09181.1"/>
    </source>
</evidence>
<proteinExistence type="predicted"/>
<reference evidence="3" key="2">
    <citation type="journal article" date="2021" name="PeerJ">
        <title>Extensive microbial diversity within the chicken gut microbiome revealed by metagenomics and culture.</title>
        <authorList>
            <person name="Gilroy R."/>
            <person name="Ravi A."/>
            <person name="Getino M."/>
            <person name="Pursley I."/>
            <person name="Horton D.L."/>
            <person name="Alikhan N.F."/>
            <person name="Baker D."/>
            <person name="Gharbi K."/>
            <person name="Hall N."/>
            <person name="Watson M."/>
            <person name="Adriaenssens E.M."/>
            <person name="Foster-Nyarko E."/>
            <person name="Jarju S."/>
            <person name="Secka A."/>
            <person name="Antonio M."/>
            <person name="Oren A."/>
            <person name="Chaudhuri R.R."/>
            <person name="La Ragione R."/>
            <person name="Hildebrand F."/>
            <person name="Pallen M.J."/>
        </authorList>
    </citation>
    <scope>NUCLEOTIDE SEQUENCE</scope>
    <source>
        <strain evidence="3">35461</strain>
    </source>
</reference>
<accession>A0A9D1NM45</accession>
<name>A0A9D1NM45_9BACT</name>
<evidence type="ECO:0000256" key="1">
    <source>
        <dbReference type="SAM" id="MobiDB-lite"/>
    </source>
</evidence>
<evidence type="ECO:0000256" key="2">
    <source>
        <dbReference type="SAM" id="SignalP"/>
    </source>
</evidence>
<sequence length="99" mass="10577">MKQWLLMLALLAALSLPLAAVAGEGPFGIGRDDPALAVILERFGQDLEAQTPALGTRTRDRVALAALIAVNAPTSSSWVRRTGGAPSRRPWRPSCARCR</sequence>
<feature type="signal peptide" evidence="2">
    <location>
        <begin position="1"/>
        <end position="22"/>
    </location>
</feature>
<protein>
    <submittedName>
        <fullName evidence="3">Uncharacterized protein</fullName>
    </submittedName>
</protein>
<gene>
    <name evidence="3" type="ORF">IAC79_03610</name>
</gene>
<feature type="region of interest" description="Disordered" evidence="1">
    <location>
        <begin position="79"/>
        <end position="99"/>
    </location>
</feature>
<reference evidence="3" key="1">
    <citation type="submission" date="2020-10" db="EMBL/GenBank/DDBJ databases">
        <authorList>
            <person name="Gilroy R."/>
        </authorList>
    </citation>
    <scope>NUCLEOTIDE SEQUENCE</scope>
    <source>
        <strain evidence="3">35461</strain>
    </source>
</reference>
<organism evidence="3 4">
    <name type="scientific">Candidatus Spyradenecus faecavium</name>
    <dbReference type="NCBI Taxonomy" id="2840947"/>
    <lineage>
        <taxon>Bacteria</taxon>
        <taxon>Pseudomonadati</taxon>
        <taxon>Lentisphaerota</taxon>
        <taxon>Lentisphaeria</taxon>
        <taxon>Lentisphaerales</taxon>
        <taxon>Lentisphaeraceae</taxon>
        <taxon>Lentisphaeraceae incertae sedis</taxon>
        <taxon>Candidatus Spyradenecus</taxon>
    </lineage>
</organism>
<dbReference type="AlphaFoldDB" id="A0A9D1NM45"/>
<evidence type="ECO:0000313" key="4">
    <source>
        <dbReference type="Proteomes" id="UP000886845"/>
    </source>
</evidence>
<dbReference type="Proteomes" id="UP000886845">
    <property type="component" value="Unassembled WGS sequence"/>
</dbReference>
<feature type="chain" id="PRO_5039479158" evidence="2">
    <location>
        <begin position="23"/>
        <end position="99"/>
    </location>
</feature>
<keyword evidence="2" id="KW-0732">Signal</keyword>